<proteinExistence type="predicted"/>
<organism evidence="4 5">
    <name type="scientific">Saccharopolyspora spinosa</name>
    <dbReference type="NCBI Taxonomy" id="60894"/>
    <lineage>
        <taxon>Bacteria</taxon>
        <taxon>Bacillati</taxon>
        <taxon>Actinomycetota</taxon>
        <taxon>Actinomycetes</taxon>
        <taxon>Pseudonocardiales</taxon>
        <taxon>Pseudonocardiaceae</taxon>
        <taxon>Saccharopolyspora</taxon>
    </lineage>
</organism>
<dbReference type="EMBL" id="PJNB01000001">
    <property type="protein sequence ID" value="PKW16604.1"/>
    <property type="molecule type" value="Genomic_DNA"/>
</dbReference>
<dbReference type="SUPFAM" id="SSF53850">
    <property type="entry name" value="Periplasmic binding protein-like II"/>
    <property type="match status" value="1"/>
</dbReference>
<dbReference type="OrthoDB" id="4633994at2"/>
<dbReference type="Proteomes" id="UP000233786">
    <property type="component" value="Unassembled WGS sequence"/>
</dbReference>
<dbReference type="PANTHER" id="PTHR35936:SF17">
    <property type="entry name" value="ARGININE-BINDING EXTRACELLULAR PROTEIN ARTP"/>
    <property type="match status" value="1"/>
</dbReference>
<keyword evidence="5" id="KW-1185">Reference proteome</keyword>
<protein>
    <submittedName>
        <fullName evidence="4">Amino acid ABC transporter substrate-binding protein (PAAT family)</fullName>
    </submittedName>
</protein>
<feature type="domain" description="Solute-binding protein family 3/N-terminal" evidence="3">
    <location>
        <begin position="66"/>
        <end position="292"/>
    </location>
</feature>
<feature type="chain" id="PRO_5039411362" evidence="2">
    <location>
        <begin position="31"/>
        <end position="311"/>
    </location>
</feature>
<evidence type="ECO:0000256" key="1">
    <source>
        <dbReference type="ARBA" id="ARBA00022729"/>
    </source>
</evidence>
<dbReference type="AlphaFoldDB" id="A0A2N3Y0Z3"/>
<dbReference type="PROSITE" id="PS51257">
    <property type="entry name" value="PROKAR_LIPOPROTEIN"/>
    <property type="match status" value="1"/>
</dbReference>
<dbReference type="PANTHER" id="PTHR35936">
    <property type="entry name" value="MEMBRANE-BOUND LYTIC MUREIN TRANSGLYCOSYLASE F"/>
    <property type="match status" value="1"/>
</dbReference>
<dbReference type="Gene3D" id="3.40.190.10">
    <property type="entry name" value="Periplasmic binding protein-like II"/>
    <property type="match status" value="2"/>
</dbReference>
<evidence type="ECO:0000259" key="3">
    <source>
        <dbReference type="SMART" id="SM00062"/>
    </source>
</evidence>
<evidence type="ECO:0000313" key="4">
    <source>
        <dbReference type="EMBL" id="PKW16604.1"/>
    </source>
</evidence>
<feature type="signal peptide" evidence="2">
    <location>
        <begin position="1"/>
        <end position="30"/>
    </location>
</feature>
<accession>A0A2N3Y0Z3</accession>
<dbReference type="InterPro" id="IPR001638">
    <property type="entry name" value="Solute-binding_3/MltF_N"/>
</dbReference>
<dbReference type="STRING" id="994479.GCA_000194155_07394"/>
<reference evidence="4" key="1">
    <citation type="submission" date="2017-12" db="EMBL/GenBank/DDBJ databases">
        <title>Sequencing the genomes of 1000 Actinobacteria strains.</title>
        <authorList>
            <person name="Klenk H.-P."/>
        </authorList>
    </citation>
    <scope>NUCLEOTIDE SEQUENCE [LARGE SCALE GENOMIC DNA]</scope>
    <source>
        <strain evidence="4">DSM 44228</strain>
    </source>
</reference>
<sequence>MRPSTKKVRARFRRTAGIAVVLLVVPLALSACGSNTSGSSTAGGSSATRVAEIADLVPARIRNSGTLRVAVPDGSAPLASVNDSGQPVGMDVDMANAFGGLMGLKVEITPGSFDSQIPGLQSGKFDIAMGEYYITAARLASVDFVSGWRDYSSFATRADDTYTPKLPSELCGHGIGVLKGSAEEASVQEFNTKSCGGHPMTIGSFPDQAASFLALNSQRIDAVVTGRGPLEAAAAQNKSFKITGEMGGGPTAVAVARTADNADMLKAIQMAYDKLVADGTYGAILKQWKTDYGAVPTATIYTKDSTPPNYS</sequence>
<gene>
    <name evidence="4" type="ORF">A8926_4449</name>
</gene>
<dbReference type="Pfam" id="PF00497">
    <property type="entry name" value="SBP_bac_3"/>
    <property type="match status" value="1"/>
</dbReference>
<keyword evidence="1 2" id="KW-0732">Signal</keyword>
<evidence type="ECO:0000313" key="5">
    <source>
        <dbReference type="Proteomes" id="UP000233786"/>
    </source>
</evidence>
<comment type="caution">
    <text evidence="4">The sequence shown here is derived from an EMBL/GenBank/DDBJ whole genome shotgun (WGS) entry which is preliminary data.</text>
</comment>
<evidence type="ECO:0000256" key="2">
    <source>
        <dbReference type="SAM" id="SignalP"/>
    </source>
</evidence>
<name>A0A2N3Y0Z3_SACSN</name>
<dbReference type="SMART" id="SM00062">
    <property type="entry name" value="PBPb"/>
    <property type="match status" value="1"/>
</dbReference>